<dbReference type="Gene3D" id="3.20.80.10">
    <property type="entry name" value="Regulatory factor, effector binding domain"/>
    <property type="match status" value="1"/>
</dbReference>
<dbReference type="AlphaFoldDB" id="A0A212JJE8"/>
<keyword evidence="1" id="KW-0238">DNA-binding</keyword>
<dbReference type="SUPFAM" id="SSF55136">
    <property type="entry name" value="Probable bacterial effector-binding domain"/>
    <property type="match status" value="1"/>
</dbReference>
<reference evidence="3" key="1">
    <citation type="submission" date="2016-04" db="EMBL/GenBank/DDBJ databases">
        <authorList>
            <person name="Evans L.H."/>
            <person name="Alamgir A."/>
            <person name="Owens N."/>
            <person name="Weber N.D."/>
            <person name="Virtaneva K."/>
            <person name="Barbian K."/>
            <person name="Babar A."/>
            <person name="Rosenke K."/>
        </authorList>
    </citation>
    <scope>NUCLEOTIDE SEQUENCE</scope>
    <source>
        <strain evidence="3">86</strain>
    </source>
</reference>
<dbReference type="SMART" id="SM00422">
    <property type="entry name" value="HTH_MERR"/>
    <property type="match status" value="1"/>
</dbReference>
<evidence type="ECO:0000313" key="3">
    <source>
        <dbReference type="EMBL" id="SBV99583.1"/>
    </source>
</evidence>
<dbReference type="InterPro" id="IPR000551">
    <property type="entry name" value="MerR-type_HTH_dom"/>
</dbReference>
<dbReference type="PANTHER" id="PTHR30204:SF97">
    <property type="entry name" value="MERR FAMILY REGULATORY PROTEIN"/>
    <property type="match status" value="1"/>
</dbReference>
<name>A0A212JJE8_9FIRM</name>
<protein>
    <submittedName>
        <fullName evidence="3">Putative transcriptional regulator</fullName>
    </submittedName>
</protein>
<dbReference type="InterPro" id="IPR009061">
    <property type="entry name" value="DNA-bd_dom_put_sf"/>
</dbReference>
<feature type="domain" description="HTH merR-type" evidence="2">
    <location>
        <begin position="1"/>
        <end position="71"/>
    </location>
</feature>
<evidence type="ECO:0000256" key="1">
    <source>
        <dbReference type="ARBA" id="ARBA00023125"/>
    </source>
</evidence>
<dbReference type="Gene3D" id="1.10.1660.10">
    <property type="match status" value="1"/>
</dbReference>
<dbReference type="EMBL" id="FLUN01000001">
    <property type="protein sequence ID" value="SBV99583.1"/>
    <property type="molecule type" value="Genomic_DNA"/>
</dbReference>
<dbReference type="Pfam" id="PF13411">
    <property type="entry name" value="MerR_1"/>
    <property type="match status" value="1"/>
</dbReference>
<dbReference type="CDD" id="cd01107">
    <property type="entry name" value="HTH_BmrR"/>
    <property type="match status" value="1"/>
</dbReference>
<dbReference type="GO" id="GO:0003700">
    <property type="term" value="F:DNA-binding transcription factor activity"/>
    <property type="evidence" value="ECO:0007669"/>
    <property type="project" value="InterPro"/>
</dbReference>
<dbReference type="PROSITE" id="PS50937">
    <property type="entry name" value="HTH_MERR_2"/>
    <property type="match status" value="1"/>
</dbReference>
<dbReference type="GO" id="GO:0003677">
    <property type="term" value="F:DNA binding"/>
    <property type="evidence" value="ECO:0007669"/>
    <property type="project" value="UniProtKB-KW"/>
</dbReference>
<dbReference type="SUPFAM" id="SSF46955">
    <property type="entry name" value="Putative DNA-binding domain"/>
    <property type="match status" value="1"/>
</dbReference>
<dbReference type="InterPro" id="IPR029442">
    <property type="entry name" value="GyrI-like"/>
</dbReference>
<dbReference type="SMART" id="SM00871">
    <property type="entry name" value="AraC_E_bind"/>
    <property type="match status" value="1"/>
</dbReference>
<dbReference type="PANTHER" id="PTHR30204">
    <property type="entry name" value="REDOX-CYCLING DRUG-SENSING TRANSCRIPTIONAL ACTIVATOR SOXR"/>
    <property type="match status" value="1"/>
</dbReference>
<dbReference type="InterPro" id="IPR011256">
    <property type="entry name" value="Reg_factor_effector_dom_sf"/>
</dbReference>
<proteinExistence type="predicted"/>
<accession>A0A212JJE8</accession>
<evidence type="ECO:0000259" key="2">
    <source>
        <dbReference type="PROSITE" id="PS50937"/>
    </source>
</evidence>
<organism evidence="3">
    <name type="scientific">uncultured Eubacteriales bacterium</name>
    <dbReference type="NCBI Taxonomy" id="172733"/>
    <lineage>
        <taxon>Bacteria</taxon>
        <taxon>Bacillati</taxon>
        <taxon>Bacillota</taxon>
        <taxon>Clostridia</taxon>
        <taxon>Eubacteriales</taxon>
        <taxon>environmental samples</taxon>
    </lineage>
</organism>
<sequence>MYRVGMFSKLGKVTVKTLHHYDEVGLLVPAYVDEENLYRYYTTDQLFRLNEIVALRQMGFSIPEISAIVSGRNVAGILEQRRAELENEARCVADQLFRLNHYIKEQKEGYHMDYQAVIKEIPAFTVYSMRFVIPNYAALNEMIPAIGAKVARMNPGLRCVEPDYCFNVYLDGEYRESDIHVEFCQAVTSRGKDGEGIFFKDIPAVTVVSILHRGAYENLGKAYAYAMQWVEQNGYAITGCLRESHIDGVWNKDLVEDWLTEIQVPVERK</sequence>
<dbReference type="InterPro" id="IPR047057">
    <property type="entry name" value="MerR_fam"/>
</dbReference>
<dbReference type="InterPro" id="IPR010499">
    <property type="entry name" value="AraC_E-bd"/>
</dbReference>
<gene>
    <name evidence="3" type="ORF">KL86CLO1_11224</name>
</gene>
<dbReference type="Pfam" id="PF06445">
    <property type="entry name" value="GyrI-like"/>
    <property type="match status" value="1"/>
</dbReference>